<accession>A0AAV4TTP9</accession>
<sequence>MSGDIEVYIRQKCPYSKLPPSIKQILGDSPKEYEKLVIHFSIKNQIRFRGNLVRNFIVTGMRMTPFQYYISIMQDLMEQEKSYDSLPNFTAADCLRLLGIGRNQYIELMNQCRSCKKFFGVRRKPIRDLLPAKPVSNLVIEPWWMVYVGYVTEDDIKIIPDSEKVIIDKIIDFGAKKAGDLDARDVKGLYRRGLIYLDVPIDDDDCVSVPPLEGFVMNRVLGDYLETLLYKIFVSIDEYTTVSELASILQIDLELVKNAVSMYCRLGFARKKSQEDINNLHASWHKQVLLKSPSVSIEERCSNLIKELEKELANSDESQSDVSEQVPTPLSSPVPLKRIGFLFDSTLTAFLMMGNLSPGLKSHAVTMFEVGKLSDESLDSFLVELEKIADVGEGEARRYFDHALSLRDTIMFLRRNLDLVPTNFRARDMFSPFEQKNYCLLISMAPLTNEIRPVSSCNPAHLGPPIPEVSSVWFKLFLYSITKSGPPSLLLTKGTRLRVLPKIFRDHEKLLVTTWAHDPSTVAMSNALPILNDALCHSAVLVQGQGNTAEFCYVPFPFQNPKVKEGTDSKEYTWQDHFAIKILVDELDLKHNCGYITMINITSGQTTKNVGTIETCSESFLCSNTVIEQHQDNNSQFSLSFSDSKYKISPHFQENNWILLDCSFGIPLFNGLLNKKVCQSLLEQNFCINANLQSLIASNRTLCLCLLEFISKYQPVINSDIGKLHLFFLQIVQDVILNSPYLLKICYFMMVEYLYGIKNNLISYILIRELIIKKPMEFEIFC</sequence>
<dbReference type="InterPro" id="IPR028097">
    <property type="entry name" value="FAM91_C_dom"/>
</dbReference>
<reference evidence="5 6" key="1">
    <citation type="submission" date="2021-06" db="EMBL/GenBank/DDBJ databases">
        <title>Caerostris extrusa draft genome.</title>
        <authorList>
            <person name="Kono N."/>
            <person name="Arakawa K."/>
        </authorList>
    </citation>
    <scope>NUCLEOTIDE SEQUENCE [LARGE SCALE GENOMIC DNA]</scope>
</reference>
<evidence type="ECO:0000313" key="6">
    <source>
        <dbReference type="Proteomes" id="UP001054945"/>
    </source>
</evidence>
<feature type="domain" description="FAM91 N-terminal" evidence="3">
    <location>
        <begin position="55"/>
        <end position="285"/>
    </location>
</feature>
<feature type="domain" description="FAM91 C-terminal" evidence="4">
    <location>
        <begin position="337"/>
        <end position="422"/>
    </location>
</feature>
<dbReference type="AlphaFoldDB" id="A0AAV4TTP9"/>
<dbReference type="EMBL" id="BPLR01011832">
    <property type="protein sequence ID" value="GIY49425.1"/>
    <property type="molecule type" value="Genomic_DNA"/>
</dbReference>
<dbReference type="InterPro" id="IPR028091">
    <property type="entry name" value="FAM91_N_dom"/>
</dbReference>
<organism evidence="5 6">
    <name type="scientific">Caerostris extrusa</name>
    <name type="common">Bark spider</name>
    <name type="synonym">Caerostris bankana</name>
    <dbReference type="NCBI Taxonomy" id="172846"/>
    <lineage>
        <taxon>Eukaryota</taxon>
        <taxon>Metazoa</taxon>
        <taxon>Ecdysozoa</taxon>
        <taxon>Arthropoda</taxon>
        <taxon>Chelicerata</taxon>
        <taxon>Arachnida</taxon>
        <taxon>Araneae</taxon>
        <taxon>Araneomorphae</taxon>
        <taxon>Entelegynae</taxon>
        <taxon>Araneoidea</taxon>
        <taxon>Araneidae</taxon>
        <taxon>Caerostris</taxon>
    </lineage>
</organism>
<feature type="coiled-coil region" evidence="2">
    <location>
        <begin position="298"/>
        <end position="325"/>
    </location>
</feature>
<dbReference type="PANTHER" id="PTHR28441:SF2">
    <property type="entry name" value="PROTEIN FAM91A1"/>
    <property type="match status" value="1"/>
</dbReference>
<dbReference type="Pfam" id="PF14647">
    <property type="entry name" value="FAM91_N"/>
    <property type="match status" value="1"/>
</dbReference>
<dbReference type="Pfam" id="PF14648">
    <property type="entry name" value="FAM91_C"/>
    <property type="match status" value="2"/>
</dbReference>
<comment type="caution">
    <text evidence="5">The sequence shown here is derived from an EMBL/GenBank/DDBJ whole genome shotgun (WGS) entry which is preliminary data.</text>
</comment>
<keyword evidence="2" id="KW-0175">Coiled coil</keyword>
<keyword evidence="6" id="KW-1185">Reference proteome</keyword>
<comment type="similarity">
    <text evidence="1">Belongs to the FAM91 family.</text>
</comment>
<name>A0AAV4TTP9_CAEEX</name>
<protein>
    <submittedName>
        <fullName evidence="5">Protein FAM91A1</fullName>
    </submittedName>
</protein>
<evidence type="ECO:0000259" key="3">
    <source>
        <dbReference type="Pfam" id="PF14647"/>
    </source>
</evidence>
<dbReference type="InterPro" id="IPR039199">
    <property type="entry name" value="FAM91"/>
</dbReference>
<evidence type="ECO:0000256" key="1">
    <source>
        <dbReference type="ARBA" id="ARBA00010319"/>
    </source>
</evidence>
<evidence type="ECO:0000256" key="2">
    <source>
        <dbReference type="SAM" id="Coils"/>
    </source>
</evidence>
<dbReference type="PANTHER" id="PTHR28441">
    <property type="entry name" value="PROTEIN FAM91A1"/>
    <property type="match status" value="1"/>
</dbReference>
<feature type="domain" description="FAM91 C-terminal" evidence="4">
    <location>
        <begin position="435"/>
        <end position="719"/>
    </location>
</feature>
<gene>
    <name evidence="5" type="primary">fam91a1</name>
    <name evidence="5" type="ORF">CEXT_251131</name>
</gene>
<proteinExistence type="inferred from homology"/>
<evidence type="ECO:0000313" key="5">
    <source>
        <dbReference type="EMBL" id="GIY49425.1"/>
    </source>
</evidence>
<dbReference type="Proteomes" id="UP001054945">
    <property type="component" value="Unassembled WGS sequence"/>
</dbReference>
<evidence type="ECO:0000259" key="4">
    <source>
        <dbReference type="Pfam" id="PF14648"/>
    </source>
</evidence>